<organism evidence="2 3">
    <name type="scientific">Volvox reticuliferus</name>
    <dbReference type="NCBI Taxonomy" id="1737510"/>
    <lineage>
        <taxon>Eukaryota</taxon>
        <taxon>Viridiplantae</taxon>
        <taxon>Chlorophyta</taxon>
        <taxon>core chlorophytes</taxon>
        <taxon>Chlorophyceae</taxon>
        <taxon>CS clade</taxon>
        <taxon>Chlamydomonadales</taxon>
        <taxon>Volvocaceae</taxon>
        <taxon>Volvox</taxon>
    </lineage>
</organism>
<feature type="compositionally biased region" description="Basic residues" evidence="1">
    <location>
        <begin position="53"/>
        <end position="68"/>
    </location>
</feature>
<feature type="region of interest" description="Disordered" evidence="1">
    <location>
        <begin position="17"/>
        <end position="116"/>
    </location>
</feature>
<dbReference type="Proteomes" id="UP000722791">
    <property type="component" value="Unassembled WGS sequence"/>
</dbReference>
<accession>A0A8J4LPK3</accession>
<reference evidence="2" key="1">
    <citation type="journal article" date="2021" name="Proc. Natl. Acad. Sci. U.S.A.">
        <title>Three genomes in the algal genus Volvox reveal the fate of a haploid sex-determining region after a transition to homothallism.</title>
        <authorList>
            <person name="Yamamoto K."/>
            <person name="Hamaji T."/>
            <person name="Kawai-Toyooka H."/>
            <person name="Matsuzaki R."/>
            <person name="Takahashi F."/>
            <person name="Nishimura Y."/>
            <person name="Kawachi M."/>
            <person name="Noguchi H."/>
            <person name="Minakuchi Y."/>
            <person name="Umen J.G."/>
            <person name="Toyoda A."/>
            <person name="Nozaki H."/>
        </authorList>
    </citation>
    <scope>NUCLEOTIDE SEQUENCE</scope>
    <source>
        <strain evidence="2">NIES-3785</strain>
    </source>
</reference>
<gene>
    <name evidence="2" type="ORF">Vretimale_9234</name>
</gene>
<name>A0A8J4LPK3_9CHLO</name>
<comment type="caution">
    <text evidence="2">The sequence shown here is derived from an EMBL/GenBank/DDBJ whole genome shotgun (WGS) entry which is preliminary data.</text>
</comment>
<evidence type="ECO:0000313" key="3">
    <source>
        <dbReference type="Proteomes" id="UP000722791"/>
    </source>
</evidence>
<sequence length="116" mass="13364">MDFQYFCFADSDNAGVRREVRSEVRGSTQSRDDFIEQSNSSRDAQQRKQQQLQHRRRSTGIHHRRPRFIRWSNNRFNDDANCNNGFNGRAAGSYLSRAAPTPRGPSSEDDDAGKLQ</sequence>
<evidence type="ECO:0000313" key="2">
    <source>
        <dbReference type="EMBL" id="GIM04739.1"/>
    </source>
</evidence>
<protein>
    <submittedName>
        <fullName evidence="2">Uncharacterized protein</fullName>
    </submittedName>
</protein>
<feature type="compositionally biased region" description="Low complexity" evidence="1">
    <location>
        <begin position="73"/>
        <end position="84"/>
    </location>
</feature>
<proteinExistence type="predicted"/>
<feature type="compositionally biased region" description="Basic and acidic residues" evidence="1">
    <location>
        <begin position="17"/>
        <end position="34"/>
    </location>
</feature>
<feature type="non-terminal residue" evidence="2">
    <location>
        <position position="116"/>
    </location>
</feature>
<evidence type="ECO:0000256" key="1">
    <source>
        <dbReference type="SAM" id="MobiDB-lite"/>
    </source>
</evidence>
<feature type="compositionally biased region" description="Acidic residues" evidence="1">
    <location>
        <begin position="107"/>
        <end position="116"/>
    </location>
</feature>
<dbReference type="EMBL" id="BNCQ01000017">
    <property type="protein sequence ID" value="GIM04739.1"/>
    <property type="molecule type" value="Genomic_DNA"/>
</dbReference>
<dbReference type="AlphaFoldDB" id="A0A8J4LPK3"/>